<dbReference type="Pfam" id="PF13649">
    <property type="entry name" value="Methyltransf_25"/>
    <property type="match status" value="2"/>
</dbReference>
<feature type="domain" description="Methyltransferase" evidence="3">
    <location>
        <begin position="253"/>
        <end position="350"/>
    </location>
</feature>
<dbReference type="AlphaFoldDB" id="A0A9Q1DCR3"/>
<feature type="domain" description="Methyltransferase" evidence="3">
    <location>
        <begin position="49"/>
        <end position="146"/>
    </location>
</feature>
<proteinExistence type="inferred from homology"/>
<sequence length="414" mass="45918">MLANKISQQLGRPTQSLLGWIVKKFLTWHHQVLEVNAVRLCGIQPDDTVLEVGFGPGLGLEAAASHLTDPRGKLFGVDYSEFMYKLASERVQGLITSGKATLHQASVDAMPLSDSSVDKVFHCNCYYFWPDLRAGAAELHRVMKPGALMVVTLRAERVAWLASKNLIPGENWRPESYMDALRATGFTDIRMEEKIAKTFPAVNEMLANKISQQLGRPTQSLLGWIVKKFLTRHNQVLEVNAVRLCGIQPDDTVLEVGFGPGLGLEAAASHLTDPRGKLFGVDYSEFMYKLASERVQGLITSGKATLHQASVDAMPLSDSSVDKVFHCNCYYFWPDLRAGAAEMHRVMKPGALMVVTLRAENVAWVASKNLIPGENWRPESYMDALRATGFTDIRMEENVDKNITFQAIFATASK</sequence>
<keyword evidence="5" id="KW-1185">Reference proteome</keyword>
<dbReference type="PANTHER" id="PTHR44068">
    <property type="entry name" value="ZGC:194242"/>
    <property type="match status" value="1"/>
</dbReference>
<dbReference type="EMBL" id="JAFJMO010000010">
    <property type="protein sequence ID" value="KAJ8265770.1"/>
    <property type="molecule type" value="Genomic_DNA"/>
</dbReference>
<comment type="caution">
    <text evidence="4">The sequence shown here is derived from an EMBL/GenBank/DDBJ whole genome shotgun (WGS) entry which is preliminary data.</text>
</comment>
<dbReference type="Gene3D" id="3.40.50.150">
    <property type="entry name" value="Vaccinia Virus protein VP39"/>
    <property type="match status" value="2"/>
</dbReference>
<evidence type="ECO:0000313" key="5">
    <source>
        <dbReference type="Proteomes" id="UP001152803"/>
    </source>
</evidence>
<gene>
    <name evidence="4" type="ORF">COCON_G00148690</name>
</gene>
<organism evidence="4 5">
    <name type="scientific">Conger conger</name>
    <name type="common">Conger eel</name>
    <name type="synonym">Muraena conger</name>
    <dbReference type="NCBI Taxonomy" id="82655"/>
    <lineage>
        <taxon>Eukaryota</taxon>
        <taxon>Metazoa</taxon>
        <taxon>Chordata</taxon>
        <taxon>Craniata</taxon>
        <taxon>Vertebrata</taxon>
        <taxon>Euteleostomi</taxon>
        <taxon>Actinopterygii</taxon>
        <taxon>Neopterygii</taxon>
        <taxon>Teleostei</taxon>
        <taxon>Anguilliformes</taxon>
        <taxon>Congridae</taxon>
        <taxon>Conger</taxon>
    </lineage>
</organism>
<reference evidence="4" key="1">
    <citation type="journal article" date="2023" name="Science">
        <title>Genome structures resolve the early diversification of teleost fishes.</title>
        <authorList>
            <person name="Parey E."/>
            <person name="Louis A."/>
            <person name="Montfort J."/>
            <person name="Bouchez O."/>
            <person name="Roques C."/>
            <person name="Iampietro C."/>
            <person name="Lluch J."/>
            <person name="Castinel A."/>
            <person name="Donnadieu C."/>
            <person name="Desvignes T."/>
            <person name="Floi Bucao C."/>
            <person name="Jouanno E."/>
            <person name="Wen M."/>
            <person name="Mejri S."/>
            <person name="Dirks R."/>
            <person name="Jansen H."/>
            <person name="Henkel C."/>
            <person name="Chen W.J."/>
            <person name="Zahm M."/>
            <person name="Cabau C."/>
            <person name="Klopp C."/>
            <person name="Thompson A.W."/>
            <person name="Robinson-Rechavi M."/>
            <person name="Braasch I."/>
            <person name="Lecointre G."/>
            <person name="Bobe J."/>
            <person name="Postlethwait J.H."/>
            <person name="Berthelot C."/>
            <person name="Roest Crollius H."/>
            <person name="Guiguen Y."/>
        </authorList>
    </citation>
    <scope>NUCLEOTIDE SEQUENCE</scope>
    <source>
        <strain evidence="4">Concon-B</strain>
    </source>
</reference>
<evidence type="ECO:0000259" key="3">
    <source>
        <dbReference type="Pfam" id="PF13649"/>
    </source>
</evidence>
<accession>A0A9Q1DCR3</accession>
<dbReference type="InterPro" id="IPR029063">
    <property type="entry name" value="SAM-dependent_MTases_sf"/>
</dbReference>
<dbReference type="CDD" id="cd02440">
    <property type="entry name" value="AdoMet_MTases"/>
    <property type="match status" value="2"/>
</dbReference>
<keyword evidence="1" id="KW-0808">Transferase</keyword>
<dbReference type="InterPro" id="IPR050447">
    <property type="entry name" value="Erg6_SMT_methyltransf"/>
</dbReference>
<dbReference type="GO" id="GO:0005783">
    <property type="term" value="C:endoplasmic reticulum"/>
    <property type="evidence" value="ECO:0007669"/>
    <property type="project" value="TreeGrafter"/>
</dbReference>
<evidence type="ECO:0000256" key="2">
    <source>
        <dbReference type="ARBA" id="ARBA00038188"/>
    </source>
</evidence>
<dbReference type="PANTHER" id="PTHR44068:SF1">
    <property type="entry name" value="HYPOTHETICAL LOC100005854"/>
    <property type="match status" value="1"/>
</dbReference>
<name>A0A9Q1DCR3_CONCO</name>
<evidence type="ECO:0000256" key="1">
    <source>
        <dbReference type="ARBA" id="ARBA00022679"/>
    </source>
</evidence>
<dbReference type="GO" id="GO:0003838">
    <property type="term" value="F:sterol 24-C-methyltransferase activity"/>
    <property type="evidence" value="ECO:0007669"/>
    <property type="project" value="TreeGrafter"/>
</dbReference>
<comment type="similarity">
    <text evidence="2">Belongs to the class I-like SAM-binding methyltransferase superfamily. Erg6/SMT family.</text>
</comment>
<protein>
    <recommendedName>
        <fullName evidence="3">Methyltransferase domain-containing protein</fullName>
    </recommendedName>
</protein>
<dbReference type="Proteomes" id="UP001152803">
    <property type="component" value="Unassembled WGS sequence"/>
</dbReference>
<dbReference type="SUPFAM" id="SSF53335">
    <property type="entry name" value="S-adenosyl-L-methionine-dependent methyltransferases"/>
    <property type="match status" value="2"/>
</dbReference>
<dbReference type="GO" id="GO:0016126">
    <property type="term" value="P:sterol biosynthetic process"/>
    <property type="evidence" value="ECO:0007669"/>
    <property type="project" value="TreeGrafter"/>
</dbReference>
<dbReference type="OrthoDB" id="10250730at2759"/>
<evidence type="ECO:0000313" key="4">
    <source>
        <dbReference type="EMBL" id="KAJ8265770.1"/>
    </source>
</evidence>
<dbReference type="InterPro" id="IPR041698">
    <property type="entry name" value="Methyltransf_25"/>
</dbReference>